<accession>A0A4S3KLF5</accession>
<evidence type="ECO:0008006" key="3">
    <source>
        <dbReference type="Google" id="ProtNLM"/>
    </source>
</evidence>
<dbReference type="AlphaFoldDB" id="A0A4S3KLF5"/>
<dbReference type="Proteomes" id="UP000307749">
    <property type="component" value="Unassembled WGS sequence"/>
</dbReference>
<dbReference type="STRING" id="993689.GCA_002077135_02749"/>
<comment type="caution">
    <text evidence="1">The sequence shown here is derived from an EMBL/GenBank/DDBJ whole genome shotgun (WGS) entry which is preliminary data.</text>
</comment>
<sequence>MSAKRKNSNPISHDAEIPPEITDAWISEADLYQGEKLVRRGRPKLANPRQLLSLRLPPKVIARWRSTGPGWQTRMVEVLERSAPKSRRAVG</sequence>
<evidence type="ECO:0000313" key="1">
    <source>
        <dbReference type="EMBL" id="THD09550.1"/>
    </source>
</evidence>
<proteinExistence type="predicted"/>
<keyword evidence="2" id="KW-1185">Reference proteome</keyword>
<organism evidence="1 2">
    <name type="scientific">Metallibacterium scheffleri</name>
    <dbReference type="NCBI Taxonomy" id="993689"/>
    <lineage>
        <taxon>Bacteria</taxon>
        <taxon>Pseudomonadati</taxon>
        <taxon>Pseudomonadota</taxon>
        <taxon>Gammaproteobacteria</taxon>
        <taxon>Lysobacterales</taxon>
        <taxon>Rhodanobacteraceae</taxon>
        <taxon>Metallibacterium</taxon>
    </lineage>
</organism>
<reference evidence="1 2" key="1">
    <citation type="submission" date="2017-02" db="EMBL/GenBank/DDBJ databases">
        <title>Whole genome sequencing of Metallibacterium scheffleri DSM 24874 (T).</title>
        <authorList>
            <person name="Kumar S."/>
            <person name="Patil P."/>
            <person name="Patil P.B."/>
        </authorList>
    </citation>
    <scope>NUCLEOTIDE SEQUENCE [LARGE SCALE GENOMIC DNA]</scope>
    <source>
        <strain evidence="1 2">DSM 24874</strain>
    </source>
</reference>
<dbReference type="EMBL" id="MWQO01000038">
    <property type="protein sequence ID" value="THD09550.1"/>
    <property type="molecule type" value="Genomic_DNA"/>
</dbReference>
<dbReference type="InterPro" id="IPR025528">
    <property type="entry name" value="BrnA_antitoxin"/>
</dbReference>
<evidence type="ECO:0000313" key="2">
    <source>
        <dbReference type="Proteomes" id="UP000307749"/>
    </source>
</evidence>
<name>A0A4S3KLF5_9GAMM</name>
<gene>
    <name evidence="1" type="ORF">B1806_10805</name>
</gene>
<dbReference type="OrthoDB" id="9796641at2"/>
<dbReference type="RefSeq" id="WP_081128617.1">
    <property type="nucleotide sequence ID" value="NZ_LDOS01000002.1"/>
</dbReference>
<dbReference type="Pfam" id="PF14384">
    <property type="entry name" value="BrnA_antitoxin"/>
    <property type="match status" value="1"/>
</dbReference>
<protein>
    <recommendedName>
        <fullName evidence="3">BrnA antitoxin family protein</fullName>
    </recommendedName>
</protein>